<comment type="caution">
    <text evidence="2">The sequence shown here is derived from an EMBL/GenBank/DDBJ whole genome shotgun (WGS) entry which is preliminary data.</text>
</comment>
<gene>
    <name evidence="2" type="ORF">FHS74_003421</name>
</gene>
<evidence type="ECO:0000313" key="3">
    <source>
        <dbReference type="Proteomes" id="UP000539175"/>
    </source>
</evidence>
<protein>
    <submittedName>
        <fullName evidence="2">Uncharacterized protein</fullName>
    </submittedName>
</protein>
<feature type="region of interest" description="Disordered" evidence="1">
    <location>
        <begin position="35"/>
        <end position="54"/>
    </location>
</feature>
<sequence length="54" mass="5953">MNQTSFTHPEQTLAALGFPESGAGIEFLRALTERDTQRDEAAATSDLPIPISWY</sequence>
<dbReference type="AlphaFoldDB" id="A0A7X0EDK6"/>
<reference evidence="2 3" key="1">
    <citation type="submission" date="2020-08" db="EMBL/GenBank/DDBJ databases">
        <title>Genomic Encyclopedia of Type Strains, Phase IV (KMG-IV): sequencing the most valuable type-strain genomes for metagenomic binning, comparative biology and taxonomic classification.</title>
        <authorList>
            <person name="Goeker M."/>
        </authorList>
    </citation>
    <scope>NUCLEOTIDE SEQUENCE [LARGE SCALE GENOMIC DNA]</scope>
    <source>
        <strain evidence="2 3">DSM 22198</strain>
    </source>
</reference>
<proteinExistence type="predicted"/>
<dbReference type="Proteomes" id="UP000539175">
    <property type="component" value="Unassembled WGS sequence"/>
</dbReference>
<organism evidence="2 3">
    <name type="scientific">Nitrospirillum iridis</name>
    <dbReference type="NCBI Taxonomy" id="765888"/>
    <lineage>
        <taxon>Bacteria</taxon>
        <taxon>Pseudomonadati</taxon>
        <taxon>Pseudomonadota</taxon>
        <taxon>Alphaproteobacteria</taxon>
        <taxon>Rhodospirillales</taxon>
        <taxon>Azospirillaceae</taxon>
        <taxon>Nitrospirillum</taxon>
    </lineage>
</organism>
<dbReference type="RefSeq" id="WP_184802658.1">
    <property type="nucleotide sequence ID" value="NZ_JACIIZ010000009.1"/>
</dbReference>
<dbReference type="EMBL" id="JACIIZ010000009">
    <property type="protein sequence ID" value="MBB6252853.1"/>
    <property type="molecule type" value="Genomic_DNA"/>
</dbReference>
<accession>A0A7X0EDK6</accession>
<evidence type="ECO:0000313" key="2">
    <source>
        <dbReference type="EMBL" id="MBB6252853.1"/>
    </source>
</evidence>
<keyword evidence="3" id="KW-1185">Reference proteome</keyword>
<name>A0A7X0EDK6_9PROT</name>
<evidence type="ECO:0000256" key="1">
    <source>
        <dbReference type="SAM" id="MobiDB-lite"/>
    </source>
</evidence>